<dbReference type="Proteomes" id="UP001151760">
    <property type="component" value="Unassembled WGS sequence"/>
</dbReference>
<keyword evidence="3" id="KW-1185">Reference proteome</keyword>
<feature type="compositionally biased region" description="Basic and acidic residues" evidence="1">
    <location>
        <begin position="1"/>
        <end position="12"/>
    </location>
</feature>
<sequence length="110" mass="12430">MRSLDKVKERQARTRGNLTTTTNTTDNFQEANGGPSLRLNNNFPRGRMWPELTPLGLVKEKRHYRSDCPELKNQNHGNQAEGIRAHGVVHALRGGETNQDPNNIKDEIEA</sequence>
<accession>A0ABQ4XX38</accession>
<proteinExistence type="predicted"/>
<evidence type="ECO:0000256" key="1">
    <source>
        <dbReference type="SAM" id="MobiDB-lite"/>
    </source>
</evidence>
<dbReference type="EMBL" id="BQNB010009854">
    <property type="protein sequence ID" value="GJS69303.1"/>
    <property type="molecule type" value="Genomic_DNA"/>
</dbReference>
<evidence type="ECO:0000313" key="3">
    <source>
        <dbReference type="Proteomes" id="UP001151760"/>
    </source>
</evidence>
<evidence type="ECO:0000313" key="2">
    <source>
        <dbReference type="EMBL" id="GJS69303.1"/>
    </source>
</evidence>
<comment type="caution">
    <text evidence="2">The sequence shown here is derived from an EMBL/GenBank/DDBJ whole genome shotgun (WGS) entry which is preliminary data.</text>
</comment>
<reference evidence="2" key="2">
    <citation type="submission" date="2022-01" db="EMBL/GenBank/DDBJ databases">
        <authorList>
            <person name="Yamashiro T."/>
            <person name="Shiraishi A."/>
            <person name="Satake H."/>
            <person name="Nakayama K."/>
        </authorList>
    </citation>
    <scope>NUCLEOTIDE SEQUENCE</scope>
</reference>
<organism evidence="2 3">
    <name type="scientific">Tanacetum coccineum</name>
    <dbReference type="NCBI Taxonomy" id="301880"/>
    <lineage>
        <taxon>Eukaryota</taxon>
        <taxon>Viridiplantae</taxon>
        <taxon>Streptophyta</taxon>
        <taxon>Embryophyta</taxon>
        <taxon>Tracheophyta</taxon>
        <taxon>Spermatophyta</taxon>
        <taxon>Magnoliopsida</taxon>
        <taxon>eudicotyledons</taxon>
        <taxon>Gunneridae</taxon>
        <taxon>Pentapetalae</taxon>
        <taxon>asterids</taxon>
        <taxon>campanulids</taxon>
        <taxon>Asterales</taxon>
        <taxon>Asteraceae</taxon>
        <taxon>Asteroideae</taxon>
        <taxon>Anthemideae</taxon>
        <taxon>Anthemidinae</taxon>
        <taxon>Tanacetum</taxon>
    </lineage>
</organism>
<feature type="compositionally biased region" description="Low complexity" evidence="1">
    <location>
        <begin position="14"/>
        <end position="25"/>
    </location>
</feature>
<protein>
    <submittedName>
        <fullName evidence="2">Uncharacterized protein</fullName>
    </submittedName>
</protein>
<gene>
    <name evidence="2" type="ORF">Tco_0702144</name>
</gene>
<name>A0ABQ4XX38_9ASTR</name>
<feature type="region of interest" description="Disordered" evidence="1">
    <location>
        <begin position="1"/>
        <end position="45"/>
    </location>
</feature>
<reference evidence="2" key="1">
    <citation type="journal article" date="2022" name="Int. J. Mol. Sci.">
        <title>Draft Genome of Tanacetum Coccineum: Genomic Comparison of Closely Related Tanacetum-Family Plants.</title>
        <authorList>
            <person name="Yamashiro T."/>
            <person name="Shiraishi A."/>
            <person name="Nakayama K."/>
            <person name="Satake H."/>
        </authorList>
    </citation>
    <scope>NUCLEOTIDE SEQUENCE</scope>
</reference>